<name>A0A4V2FI04_9BURK</name>
<protein>
    <submittedName>
        <fullName evidence="1">Lecithin:cholesterol acyltransferase</fullName>
    </submittedName>
</protein>
<reference evidence="1 2" key="1">
    <citation type="journal article" date="2015" name="Stand. Genomic Sci.">
        <title>Genomic Encyclopedia of Bacterial and Archaeal Type Strains, Phase III: the genomes of soil and plant-associated and newly described type strains.</title>
        <authorList>
            <person name="Whitman W.B."/>
            <person name="Woyke T."/>
            <person name="Klenk H.P."/>
            <person name="Zhou Y."/>
            <person name="Lilburn T.G."/>
            <person name="Beck B.J."/>
            <person name="De Vos P."/>
            <person name="Vandamme P."/>
            <person name="Eisen J.A."/>
            <person name="Garrity G."/>
            <person name="Hugenholtz P."/>
            <person name="Kyrpides N.C."/>
        </authorList>
    </citation>
    <scope>NUCLEOTIDE SEQUENCE [LARGE SCALE GENOMIC DNA]</scope>
    <source>
        <strain evidence="1 2">ASC-9842</strain>
    </source>
</reference>
<sequence length="535" mass="59941">MGLERIIPPRIGPDGRVSYYSTTSPPDDSCAVCYVMPDHIVPVVFVPGIMGSNLMDENGEAVWLVDSTWTVASEWGGALPEKRRRLLDPAKTFVYREGILPTGTALSDEELRRRGWGEVGAMSYGDFLPWLEQHLNDYLAKDGYGRKGLRAGLIRHVLKPDLPLLKYEEVAASYHFRFPVHAVGYNWLQPNQDSAKRLKERVAEFIEYYRKRQFRCDKVILVTHSMGGLVARYFTEEDEGADDVLGVVHGVMPATGAAAAYRRVKAGTEGAAGWVLGANAAEVTAVFATAPGALQLLPGKDYGTGWLKVRDFDRVVSLPVQDPYDEIYLQRGKWWGLINDRFLNPLDVHRTQIESDWLVFNETVNELVKPFHSKISRKYHRNTYAFYGDDADTKTWGDVVWKRAIGRDVGARPPKLVPYIHDLLGGQIQWDHGYGRLGVSIERGAPGDSAYFVLREATESGDGTVPARSGKAPVGCPGVRYCVPFKDFGHEAAFKNDARPGITNWARNDERRLFTLWSITRIASEYQTSASRSPR</sequence>
<dbReference type="GO" id="GO:0008374">
    <property type="term" value="F:O-acyltransferase activity"/>
    <property type="evidence" value="ECO:0007669"/>
    <property type="project" value="InterPro"/>
</dbReference>
<dbReference type="InterPro" id="IPR003386">
    <property type="entry name" value="LACT/PDAT_acylTrfase"/>
</dbReference>
<dbReference type="Gene3D" id="3.40.50.1820">
    <property type="entry name" value="alpha/beta hydrolase"/>
    <property type="match status" value="1"/>
</dbReference>
<comment type="caution">
    <text evidence="1">The sequence shown here is derived from an EMBL/GenBank/DDBJ whole genome shotgun (WGS) entry which is preliminary data.</text>
</comment>
<evidence type="ECO:0000313" key="1">
    <source>
        <dbReference type="EMBL" id="RZT42089.1"/>
    </source>
</evidence>
<dbReference type="AlphaFoldDB" id="A0A4V2FI04"/>
<organism evidence="1 2">
    <name type="scientific">Cupriavidus agavae</name>
    <dbReference type="NCBI Taxonomy" id="1001822"/>
    <lineage>
        <taxon>Bacteria</taxon>
        <taxon>Pseudomonadati</taxon>
        <taxon>Pseudomonadota</taxon>
        <taxon>Betaproteobacteria</taxon>
        <taxon>Burkholderiales</taxon>
        <taxon>Burkholderiaceae</taxon>
        <taxon>Cupriavidus</taxon>
    </lineage>
</organism>
<dbReference type="OrthoDB" id="9814331at2"/>
<dbReference type="Proteomes" id="UP000291078">
    <property type="component" value="Unassembled WGS sequence"/>
</dbReference>
<proteinExistence type="predicted"/>
<gene>
    <name evidence="1" type="ORF">EV147_1106</name>
</gene>
<keyword evidence="1" id="KW-0012">Acyltransferase</keyword>
<dbReference type="GO" id="GO:0006629">
    <property type="term" value="P:lipid metabolic process"/>
    <property type="evidence" value="ECO:0007669"/>
    <property type="project" value="InterPro"/>
</dbReference>
<dbReference type="PANTHER" id="PTHR11440">
    <property type="entry name" value="LECITHIN-CHOLESTEROL ACYLTRANSFERASE-RELATED"/>
    <property type="match status" value="1"/>
</dbReference>
<keyword evidence="2" id="KW-1185">Reference proteome</keyword>
<evidence type="ECO:0000313" key="2">
    <source>
        <dbReference type="Proteomes" id="UP000291078"/>
    </source>
</evidence>
<dbReference type="EMBL" id="SGXM01000001">
    <property type="protein sequence ID" value="RZT42089.1"/>
    <property type="molecule type" value="Genomic_DNA"/>
</dbReference>
<keyword evidence="1" id="KW-0808">Transferase</keyword>
<dbReference type="RefSeq" id="WP_130390082.1">
    <property type="nucleotide sequence ID" value="NZ_SGXM01000001.1"/>
</dbReference>
<dbReference type="Pfam" id="PF02450">
    <property type="entry name" value="LCAT"/>
    <property type="match status" value="1"/>
</dbReference>
<accession>A0A4V2FI04</accession>
<dbReference type="InterPro" id="IPR029058">
    <property type="entry name" value="AB_hydrolase_fold"/>
</dbReference>
<dbReference type="SUPFAM" id="SSF53474">
    <property type="entry name" value="alpha/beta-Hydrolases"/>
    <property type="match status" value="1"/>
</dbReference>